<feature type="transmembrane region" description="Helical" evidence="1">
    <location>
        <begin position="115"/>
        <end position="134"/>
    </location>
</feature>
<proteinExistence type="predicted"/>
<evidence type="ECO:0000313" key="2">
    <source>
        <dbReference type="EnsemblMetazoa" id="tetur19g02700.1"/>
    </source>
</evidence>
<evidence type="ECO:0000256" key="1">
    <source>
        <dbReference type="SAM" id="Phobius"/>
    </source>
</evidence>
<feature type="transmembrane region" description="Helical" evidence="1">
    <location>
        <begin position="179"/>
        <end position="201"/>
    </location>
</feature>
<name>T1KSC9_TETUR</name>
<dbReference type="HOGENOM" id="CLU_048807_0_0_1"/>
<feature type="transmembrane region" description="Helical" evidence="1">
    <location>
        <begin position="230"/>
        <end position="252"/>
    </location>
</feature>
<feature type="transmembrane region" description="Helical" evidence="1">
    <location>
        <begin position="300"/>
        <end position="319"/>
    </location>
</feature>
<dbReference type="EMBL" id="CAEY01000424">
    <property type="status" value="NOT_ANNOTATED_CDS"/>
    <property type="molecule type" value="Genomic_DNA"/>
</dbReference>
<keyword evidence="1" id="KW-0812">Transmembrane</keyword>
<evidence type="ECO:0008006" key="4">
    <source>
        <dbReference type="Google" id="ProtNLM"/>
    </source>
</evidence>
<feature type="transmembrane region" description="Helical" evidence="1">
    <location>
        <begin position="326"/>
        <end position="344"/>
    </location>
</feature>
<evidence type="ECO:0000313" key="3">
    <source>
        <dbReference type="Proteomes" id="UP000015104"/>
    </source>
</evidence>
<reference evidence="2" key="2">
    <citation type="submission" date="2015-06" db="UniProtKB">
        <authorList>
            <consortium name="EnsemblMetazoa"/>
        </authorList>
    </citation>
    <scope>IDENTIFICATION</scope>
</reference>
<feature type="transmembrane region" description="Helical" evidence="1">
    <location>
        <begin position="85"/>
        <end position="103"/>
    </location>
</feature>
<reference evidence="3" key="1">
    <citation type="submission" date="2011-08" db="EMBL/GenBank/DDBJ databases">
        <authorList>
            <person name="Rombauts S."/>
        </authorList>
    </citation>
    <scope>NUCLEOTIDE SEQUENCE</scope>
    <source>
        <strain evidence="3">London</strain>
    </source>
</reference>
<dbReference type="EnsemblMetazoa" id="tetur19g02700.1">
    <property type="protein sequence ID" value="tetur19g02700.1"/>
    <property type="gene ID" value="tetur19g02700"/>
</dbReference>
<protein>
    <recommendedName>
        <fullName evidence="4">Gustatory receptor</fullName>
    </recommendedName>
</protein>
<dbReference type="AlphaFoldDB" id="T1KSC9"/>
<accession>T1KSC9</accession>
<keyword evidence="1" id="KW-1133">Transmembrane helix</keyword>
<keyword evidence="3" id="KW-1185">Reference proteome</keyword>
<sequence>MQSQISCQRLQNGKKCSKSDVEICASCRNVMENKAIEHVETLEYFLNHLFIVRSSYKQSQHERSTLMNYFELNHRLIQLSVSLNLVRFAALLIFNIDTISILLGDPFFKFPGRKVVYILVIILALTMGLFREYVLHLESKGCLQFLSTFALIKKIGFDKRSLKMTDIQLQKFRHVFYTVGRYFSISMKMCLPLIVALMIGLRLNNEIYSTNLSIWLTSIFWILTEVHALYFAICGVVVIACHIIMVFPIYYYQMMSLVELLEQFSLKEDLVTAEVVRGLSANTIRFMNEFDQLNDQLKHLISYVFVVFSFTADYFIFSATIMQRNSALLSTVFFAFGAGVLSIIGFETFILGGFITKLNVIHALFLRLMRKSKIMFTKKSKPFEVLSRITGPYNGFKIGDMITVNKTIFVYYLVENASIIMLLSVNIRPFLE</sequence>
<keyword evidence="1" id="KW-0472">Membrane</keyword>
<dbReference type="Proteomes" id="UP000015104">
    <property type="component" value="Unassembled WGS sequence"/>
</dbReference>
<feature type="transmembrane region" description="Helical" evidence="1">
    <location>
        <begin position="408"/>
        <end position="427"/>
    </location>
</feature>
<organism evidence="2 3">
    <name type="scientific">Tetranychus urticae</name>
    <name type="common">Two-spotted spider mite</name>
    <dbReference type="NCBI Taxonomy" id="32264"/>
    <lineage>
        <taxon>Eukaryota</taxon>
        <taxon>Metazoa</taxon>
        <taxon>Ecdysozoa</taxon>
        <taxon>Arthropoda</taxon>
        <taxon>Chelicerata</taxon>
        <taxon>Arachnida</taxon>
        <taxon>Acari</taxon>
        <taxon>Acariformes</taxon>
        <taxon>Trombidiformes</taxon>
        <taxon>Prostigmata</taxon>
        <taxon>Eleutherengona</taxon>
        <taxon>Raphignathae</taxon>
        <taxon>Tetranychoidea</taxon>
        <taxon>Tetranychidae</taxon>
        <taxon>Tetranychus</taxon>
    </lineage>
</organism>